<evidence type="ECO:0000313" key="2">
    <source>
        <dbReference type="EMBL" id="MBP2070894.1"/>
    </source>
</evidence>
<keyword evidence="1" id="KW-0472">Membrane</keyword>
<evidence type="ECO:0000313" key="3">
    <source>
        <dbReference type="Proteomes" id="UP001166402"/>
    </source>
</evidence>
<evidence type="ECO:0000256" key="1">
    <source>
        <dbReference type="SAM" id="Phobius"/>
    </source>
</evidence>
<comment type="caution">
    <text evidence="2">The sequence shown here is derived from an EMBL/GenBank/DDBJ whole genome shotgun (WGS) entry which is preliminary data.</text>
</comment>
<protein>
    <submittedName>
        <fullName evidence="2">Uncharacterized protein</fullName>
    </submittedName>
</protein>
<dbReference type="Proteomes" id="UP001166402">
    <property type="component" value="Unassembled WGS sequence"/>
</dbReference>
<dbReference type="RefSeq" id="WP_209452859.1">
    <property type="nucleotide sequence ID" value="NZ_JAGGLT010000002.1"/>
</dbReference>
<keyword evidence="1" id="KW-0812">Transmembrane</keyword>
<keyword evidence="3" id="KW-1185">Reference proteome</keyword>
<reference evidence="2" key="1">
    <citation type="submission" date="2021-03" db="EMBL/GenBank/DDBJ databases">
        <title>Genomic Encyclopedia of Type Strains, Phase IV (KMG-IV): sequencing the most valuable type-strain genomes for metagenomic binning, comparative biology and taxonomic classification.</title>
        <authorList>
            <person name="Goeker M."/>
        </authorList>
    </citation>
    <scope>NUCLEOTIDE SEQUENCE</scope>
    <source>
        <strain evidence="2">DSM 101588</strain>
    </source>
</reference>
<proteinExistence type="predicted"/>
<name>A0ABS4NCG5_9THEO</name>
<gene>
    <name evidence="2" type="ORF">J2Z80_000392</name>
</gene>
<dbReference type="EMBL" id="JAGGLT010000002">
    <property type="protein sequence ID" value="MBP2070894.1"/>
    <property type="molecule type" value="Genomic_DNA"/>
</dbReference>
<keyword evidence="1" id="KW-1133">Transmembrane helix</keyword>
<organism evidence="2 3">
    <name type="scientific">Thermoanaerobacterium butyriciformans</name>
    <dbReference type="NCBI Taxonomy" id="1702242"/>
    <lineage>
        <taxon>Bacteria</taxon>
        <taxon>Bacillati</taxon>
        <taxon>Bacillota</taxon>
        <taxon>Clostridia</taxon>
        <taxon>Thermoanaerobacterales</taxon>
        <taxon>Thermoanaerobacteraceae</taxon>
        <taxon>Thermoanaerobacterium</taxon>
    </lineage>
</organism>
<feature type="transmembrane region" description="Helical" evidence="1">
    <location>
        <begin position="41"/>
        <end position="59"/>
    </location>
</feature>
<feature type="transmembrane region" description="Helical" evidence="1">
    <location>
        <begin position="71"/>
        <end position="91"/>
    </location>
</feature>
<accession>A0ABS4NCG5</accession>
<sequence>MNLLKKIKENKKNENSDLISVYQINLANILLSLSLKDLTNIDFSIILLFVNVYYATYLISKKYKTIPGKLIWYILPTIILIFTYSISIFQFKR</sequence>